<dbReference type="GO" id="GO:0016020">
    <property type="term" value="C:membrane"/>
    <property type="evidence" value="ECO:0007669"/>
    <property type="project" value="UniProtKB-SubCell"/>
</dbReference>
<keyword evidence="3" id="KW-0808">Transferase</keyword>
<evidence type="ECO:0000256" key="1">
    <source>
        <dbReference type="ARBA" id="ARBA00004606"/>
    </source>
</evidence>
<accession>A0A833VN33</accession>
<evidence type="ECO:0000313" key="8">
    <source>
        <dbReference type="Proteomes" id="UP000623129"/>
    </source>
</evidence>
<dbReference type="GO" id="GO:0016757">
    <property type="term" value="F:glycosyltransferase activity"/>
    <property type="evidence" value="ECO:0007669"/>
    <property type="project" value="UniProtKB-KW"/>
</dbReference>
<dbReference type="Proteomes" id="UP000623129">
    <property type="component" value="Unassembled WGS sequence"/>
</dbReference>
<dbReference type="Pfam" id="PF02485">
    <property type="entry name" value="Branch"/>
    <property type="match status" value="1"/>
</dbReference>
<evidence type="ECO:0000256" key="5">
    <source>
        <dbReference type="ARBA" id="ARBA00023180"/>
    </source>
</evidence>
<evidence type="ECO:0000256" key="6">
    <source>
        <dbReference type="SAM" id="Phobius"/>
    </source>
</evidence>
<organism evidence="7 8">
    <name type="scientific">Carex littledalei</name>
    <dbReference type="NCBI Taxonomy" id="544730"/>
    <lineage>
        <taxon>Eukaryota</taxon>
        <taxon>Viridiplantae</taxon>
        <taxon>Streptophyta</taxon>
        <taxon>Embryophyta</taxon>
        <taxon>Tracheophyta</taxon>
        <taxon>Spermatophyta</taxon>
        <taxon>Magnoliopsida</taxon>
        <taxon>Liliopsida</taxon>
        <taxon>Poales</taxon>
        <taxon>Cyperaceae</taxon>
        <taxon>Cyperoideae</taxon>
        <taxon>Cariceae</taxon>
        <taxon>Carex</taxon>
        <taxon>Carex subgen. Euthyceras</taxon>
    </lineage>
</organism>
<dbReference type="EMBL" id="SWLB01000010">
    <property type="protein sequence ID" value="KAF3333825.1"/>
    <property type="molecule type" value="Genomic_DNA"/>
</dbReference>
<sequence length="372" mass="42908">MQIMQPSSPPKSFKIFSVFSVLGLGFIVLSLSMTGYFDFQAVVIQARTRFDPVIGTPTTLNLNHWIKLPSNPMHNMTEDELFWRASLVPKVKNYPFKRVPKVAFMFLTRGPLPLYPLWERFFQGHDGLFSIYVHALPGYVPEFGRKSVFYQRQIPSQPAEWGKMNMIEAERRLLANALLDWSNERFVLLSESCIPLFPFPVVYKYLIEAKYSFVGSFIDPGPHGRGRYNPRMTPEVNVSQWRKGSQWFEVQRTLAVNMISDTKYYLKFKEFCRPPCYVDEHYFPTMLALESPSLISGRSVTWVDWSRGGSHPATFGKGDVTEAFLKRVKEEQKCRYNGNESSVCFLFARKFAPSTLEPLLRFSSGVLGFSTR</sequence>
<name>A0A833VN33_9POAL</name>
<keyword evidence="6" id="KW-0812">Transmembrane</keyword>
<evidence type="ECO:0000256" key="4">
    <source>
        <dbReference type="ARBA" id="ARBA00023136"/>
    </source>
</evidence>
<dbReference type="AlphaFoldDB" id="A0A833VN33"/>
<reference evidence="7" key="1">
    <citation type="submission" date="2020-01" db="EMBL/GenBank/DDBJ databases">
        <title>Genome sequence of Kobresia littledalei, the first chromosome-level genome in the family Cyperaceae.</title>
        <authorList>
            <person name="Qu G."/>
        </authorList>
    </citation>
    <scope>NUCLEOTIDE SEQUENCE</scope>
    <source>
        <strain evidence="7">C.B.Clarke</strain>
        <tissue evidence="7">Leaf</tissue>
    </source>
</reference>
<protein>
    <submittedName>
        <fullName evidence="7">Core-2/I-Branching enzyme</fullName>
    </submittedName>
</protein>
<comment type="subcellular location">
    <subcellularLocation>
        <location evidence="1">Membrane</location>
        <topology evidence="1">Single-pass type II membrane protein</topology>
    </subcellularLocation>
</comment>
<dbReference type="InterPro" id="IPR044174">
    <property type="entry name" value="BC10-like"/>
</dbReference>
<dbReference type="PANTHER" id="PTHR31042:SF8">
    <property type="entry name" value="CORE-2_I-BRANCHING BETA-1,6-N-ACETYLGLUCOSAMINYLTRANSFERASE FAMILY PROTEIN"/>
    <property type="match status" value="1"/>
</dbReference>
<evidence type="ECO:0000313" key="7">
    <source>
        <dbReference type="EMBL" id="KAF3333825.1"/>
    </source>
</evidence>
<evidence type="ECO:0000256" key="2">
    <source>
        <dbReference type="ARBA" id="ARBA00022676"/>
    </source>
</evidence>
<dbReference type="OrthoDB" id="191334at2759"/>
<keyword evidence="2" id="KW-0328">Glycosyltransferase</keyword>
<dbReference type="InterPro" id="IPR003406">
    <property type="entry name" value="Glyco_trans_14"/>
</dbReference>
<comment type="caution">
    <text evidence="7">The sequence shown here is derived from an EMBL/GenBank/DDBJ whole genome shotgun (WGS) entry which is preliminary data.</text>
</comment>
<keyword evidence="6" id="KW-1133">Transmembrane helix</keyword>
<dbReference type="PANTHER" id="PTHR31042">
    <property type="entry name" value="CORE-2/I-BRANCHING BETA-1,6-N-ACETYLGLUCOSAMINYLTRANSFERASE FAMILY PROTEIN-RELATED"/>
    <property type="match status" value="1"/>
</dbReference>
<proteinExistence type="predicted"/>
<evidence type="ECO:0000256" key="3">
    <source>
        <dbReference type="ARBA" id="ARBA00022679"/>
    </source>
</evidence>
<keyword evidence="4 6" id="KW-0472">Membrane</keyword>
<keyword evidence="5" id="KW-0325">Glycoprotein</keyword>
<keyword evidence="8" id="KW-1185">Reference proteome</keyword>
<gene>
    <name evidence="7" type="ORF">FCM35_KLT01516</name>
</gene>
<feature type="transmembrane region" description="Helical" evidence="6">
    <location>
        <begin position="12"/>
        <end position="37"/>
    </location>
</feature>